<evidence type="ECO:0000313" key="5">
    <source>
        <dbReference type="EMBL" id="MBX8643723.1"/>
    </source>
</evidence>
<dbReference type="Proteomes" id="UP000750197">
    <property type="component" value="Unassembled WGS sequence"/>
</dbReference>
<keyword evidence="2 5" id="KW-0012">Acyltransferase</keyword>
<dbReference type="Proteomes" id="UP000716004">
    <property type="component" value="Unassembled WGS sequence"/>
</dbReference>
<protein>
    <submittedName>
        <fullName evidence="5">GNAT family N-acetyltransferase</fullName>
        <ecNumber evidence="5">2.3.1.-</ecNumber>
    </submittedName>
</protein>
<evidence type="ECO:0000313" key="6">
    <source>
        <dbReference type="Proteomes" id="UP000750197"/>
    </source>
</evidence>
<dbReference type="AlphaFoldDB" id="A0A8J7YMX0"/>
<dbReference type="CDD" id="cd04301">
    <property type="entry name" value="NAT_SF"/>
    <property type="match status" value="1"/>
</dbReference>
<dbReference type="GO" id="GO:0016747">
    <property type="term" value="F:acyltransferase activity, transferring groups other than amino-acyl groups"/>
    <property type="evidence" value="ECO:0007669"/>
    <property type="project" value="InterPro"/>
</dbReference>
<dbReference type="EMBL" id="JAHEAC010000017">
    <property type="protein sequence ID" value="MBX8643723.1"/>
    <property type="molecule type" value="Genomic_DNA"/>
</dbReference>
<dbReference type="InterPro" id="IPR016181">
    <property type="entry name" value="Acyl_CoA_acyltransferase"/>
</dbReference>
<organism evidence="5 6">
    <name type="scientific">Candidatus Sysuiplasma superficiale</name>
    <dbReference type="NCBI Taxonomy" id="2823368"/>
    <lineage>
        <taxon>Archaea</taxon>
        <taxon>Methanobacteriati</taxon>
        <taxon>Thermoplasmatota</taxon>
        <taxon>Thermoplasmata</taxon>
        <taxon>Candidatus Sysuiplasmatales</taxon>
        <taxon>Candidatus Sysuiplasmataceae</taxon>
        <taxon>Candidatus Sysuiplasma</taxon>
    </lineage>
</organism>
<dbReference type="Pfam" id="PF00583">
    <property type="entry name" value="Acetyltransf_1"/>
    <property type="match status" value="1"/>
</dbReference>
<evidence type="ECO:0000256" key="2">
    <source>
        <dbReference type="ARBA" id="ARBA00023315"/>
    </source>
</evidence>
<keyword evidence="1 5" id="KW-0808">Transferase</keyword>
<dbReference type="PROSITE" id="PS51186">
    <property type="entry name" value="GNAT"/>
    <property type="match status" value="1"/>
</dbReference>
<dbReference type="InterPro" id="IPR050680">
    <property type="entry name" value="YpeA/RimI_acetyltransf"/>
</dbReference>
<dbReference type="InterPro" id="IPR000182">
    <property type="entry name" value="GNAT_dom"/>
</dbReference>
<dbReference type="EMBL" id="JAGVSJ010000018">
    <property type="protein sequence ID" value="MBX8632248.1"/>
    <property type="molecule type" value="Genomic_DNA"/>
</dbReference>
<dbReference type="PANTHER" id="PTHR43420">
    <property type="entry name" value="ACETYLTRANSFERASE"/>
    <property type="match status" value="1"/>
</dbReference>
<comment type="caution">
    <text evidence="5">The sequence shown here is derived from an EMBL/GenBank/DDBJ whole genome shotgun (WGS) entry which is preliminary data.</text>
</comment>
<accession>A0A8J7YMX0</accession>
<proteinExistence type="predicted"/>
<evidence type="ECO:0000256" key="1">
    <source>
        <dbReference type="ARBA" id="ARBA00022679"/>
    </source>
</evidence>
<name>A0A8J7YMX0_9ARCH</name>
<reference evidence="5" key="1">
    <citation type="submission" date="2021-05" db="EMBL/GenBank/DDBJ databases">
        <title>Genomic insights into ecological role and evolution of a novel Thermoplasmata order Candidatus Sysuiplasmatales.</title>
        <authorList>
            <person name="Yuan Y."/>
        </authorList>
    </citation>
    <scope>NUCLEOTIDE SEQUENCE</scope>
    <source>
        <strain evidence="5">TUT19-bin139</strain>
        <strain evidence="4">YP2-bin.285</strain>
    </source>
</reference>
<gene>
    <name evidence="4" type="ORF">J9259_07025</name>
    <name evidence="5" type="ORF">KIY12_03235</name>
</gene>
<dbReference type="EC" id="2.3.1.-" evidence="5"/>
<evidence type="ECO:0000313" key="4">
    <source>
        <dbReference type="EMBL" id="MBX8632248.1"/>
    </source>
</evidence>
<sequence>MIVVREADPETQDLKGFFQLFGEGVTASGEELPPGWVEERIDSIRNKQEYCYVAMEADETKGVIVFSQKGGRGFAFVSWRKDGIDREGLLLLVREYVNRMNSVSWMRISGIHPNVPDEVMTSVCESLGFQRRCRMEMSRALSDIPEFPPPEGRFGFIPITDFSEGTLSKLDFEGYRGTPDEGLFADSVAEYEGMMHSLLTGDYGPVIKDASVCAVVEGNPVAMIAVTDMGENAFVADLVISEPYRRKGIARYLLSNAMKSAAQLKKKEITLWVSEENSSALSLYKSVGFTEVRKGAYYARRLREPVR</sequence>
<evidence type="ECO:0000259" key="3">
    <source>
        <dbReference type="PROSITE" id="PS51186"/>
    </source>
</evidence>
<feature type="domain" description="N-acetyltransferase" evidence="3">
    <location>
        <begin position="157"/>
        <end position="303"/>
    </location>
</feature>
<dbReference type="Gene3D" id="3.40.630.30">
    <property type="match status" value="1"/>
</dbReference>
<dbReference type="SUPFAM" id="SSF55729">
    <property type="entry name" value="Acyl-CoA N-acyltransferases (Nat)"/>
    <property type="match status" value="1"/>
</dbReference>